<accession>A0A7V3NT35</accession>
<dbReference type="EMBL" id="DTGD01000043">
    <property type="protein sequence ID" value="HGB35473.1"/>
    <property type="molecule type" value="Genomic_DNA"/>
</dbReference>
<evidence type="ECO:0000313" key="1">
    <source>
        <dbReference type="EMBL" id="HGB35473.1"/>
    </source>
</evidence>
<organism evidence="1">
    <name type="scientific">candidate division WOR-3 bacterium</name>
    <dbReference type="NCBI Taxonomy" id="2052148"/>
    <lineage>
        <taxon>Bacteria</taxon>
        <taxon>Bacteria division WOR-3</taxon>
    </lineage>
</organism>
<dbReference type="AlphaFoldDB" id="A0A7V3NT35"/>
<reference evidence="1" key="1">
    <citation type="journal article" date="2020" name="mSystems">
        <title>Genome- and Community-Level Interaction Insights into Carbon Utilization and Element Cycling Functions of Hydrothermarchaeota in Hydrothermal Sediment.</title>
        <authorList>
            <person name="Zhou Z."/>
            <person name="Liu Y."/>
            <person name="Xu W."/>
            <person name="Pan J."/>
            <person name="Luo Z.H."/>
            <person name="Li M."/>
        </authorList>
    </citation>
    <scope>NUCLEOTIDE SEQUENCE [LARGE SCALE GENOMIC DNA]</scope>
    <source>
        <strain evidence="1">SpSt-754</strain>
    </source>
</reference>
<name>A0A7V3NT35_UNCW3</name>
<evidence type="ECO:0008006" key="2">
    <source>
        <dbReference type="Google" id="ProtNLM"/>
    </source>
</evidence>
<protein>
    <recommendedName>
        <fullName evidence="2">PglZ domain-containing protein</fullName>
    </recommendedName>
</protein>
<sequence length="326" mass="36960">MAKLEISVFEKLTQPGPRLPWIKKWLTDEVWSLSRYNRLKIYDFLFQGEEIVNSFESLISSAAGRVYDELTSPSDSRKKLLDFLTSADKAIVILDGLSLREIPVVIMLAEKSGYTVTNIDCSVSATPSETIDFIDREFGCGEISPSQIQGRRELKEKGICAFYHGDYNLPFFGDYGGHPLLLWSPFPDSTYRDSGAKFVSHFENIHAFFETVWMNTVQQIKGKRNVVITSDHGYIFFGTGMDFVRSQVEVKALNEYFGNERWISLAKKPAPPASDDVYIDNLRKVAIIKGRIKTKSTGEGGARLYKHGGLSLMEMIIPWIELEKKL</sequence>
<proteinExistence type="predicted"/>
<gene>
    <name evidence="1" type="ORF">ENV38_01010</name>
</gene>
<comment type="caution">
    <text evidence="1">The sequence shown here is derived from an EMBL/GenBank/DDBJ whole genome shotgun (WGS) entry which is preliminary data.</text>
</comment>